<organism evidence="1 2">
    <name type="scientific">Escherichia coli</name>
    <dbReference type="NCBI Taxonomy" id="562"/>
    <lineage>
        <taxon>Bacteria</taxon>
        <taxon>Pseudomonadati</taxon>
        <taxon>Pseudomonadota</taxon>
        <taxon>Gammaproteobacteria</taxon>
        <taxon>Enterobacterales</taxon>
        <taxon>Enterobacteriaceae</taxon>
        <taxon>Escherichia</taxon>
    </lineage>
</organism>
<reference evidence="1 2" key="1">
    <citation type="submission" date="2019-11" db="EMBL/GenBank/DDBJ databases">
        <authorList>
            <person name="Haines EK M."/>
        </authorList>
    </citation>
    <scope>NUCLEOTIDE SEQUENCE [LARGE SCALE GENOMIC DNA]</scope>
    <source>
        <strain evidence="1">KR2729</strain>
    </source>
</reference>
<dbReference type="AlphaFoldDB" id="A0ABD7W1E5"/>
<name>A0ABD7W1E5_ECOLX</name>
<gene>
    <name evidence="1" type="ORF">IDONEFKE_05435</name>
</gene>
<sequence>MVEDTQHVTVVVDIVGKFFVIKRDARTLRQTFTLRGHRVSSVLNNKLVKALQDTLSMFSSEQPAVFRCAINQTIVITQVGTTVVDTQF</sequence>
<evidence type="ECO:0000313" key="1">
    <source>
        <dbReference type="EMBL" id="VZR10293.1"/>
    </source>
</evidence>
<dbReference type="Proteomes" id="UP000629265">
    <property type="component" value="Unassembled WGS sequence"/>
</dbReference>
<evidence type="ECO:0000313" key="2">
    <source>
        <dbReference type="Proteomes" id="UP000629265"/>
    </source>
</evidence>
<dbReference type="EMBL" id="CACRYR010000043">
    <property type="protein sequence ID" value="VZR10293.1"/>
    <property type="molecule type" value="Genomic_DNA"/>
</dbReference>
<proteinExistence type="predicted"/>
<protein>
    <submittedName>
        <fullName evidence="1">Uncharacterized protein</fullName>
    </submittedName>
</protein>
<accession>A0ABD7W1E5</accession>
<comment type="caution">
    <text evidence="1">The sequence shown here is derived from an EMBL/GenBank/DDBJ whole genome shotgun (WGS) entry which is preliminary data.</text>
</comment>